<keyword evidence="3" id="KW-0274">FAD</keyword>
<dbReference type="Pfam" id="PF01494">
    <property type="entry name" value="FAD_binding_3"/>
    <property type="match status" value="1"/>
</dbReference>
<dbReference type="EMBL" id="REGN01005300">
    <property type="protein sequence ID" value="RNA13912.1"/>
    <property type="molecule type" value="Genomic_DNA"/>
</dbReference>
<keyword evidence="9" id="KW-1185">Reference proteome</keyword>
<dbReference type="STRING" id="10195.A0A3M7QRG2"/>
<proteinExistence type="predicted"/>
<evidence type="ECO:0000256" key="6">
    <source>
        <dbReference type="ARBA" id="ARBA00023033"/>
    </source>
</evidence>
<dbReference type="InterPro" id="IPR002938">
    <property type="entry name" value="FAD-bd"/>
</dbReference>
<evidence type="ECO:0000259" key="7">
    <source>
        <dbReference type="Pfam" id="PF01494"/>
    </source>
</evidence>
<dbReference type="Gene3D" id="3.50.50.60">
    <property type="entry name" value="FAD/NAD(P)-binding domain"/>
    <property type="match status" value="1"/>
</dbReference>
<evidence type="ECO:0000256" key="4">
    <source>
        <dbReference type="ARBA" id="ARBA00022857"/>
    </source>
</evidence>
<dbReference type="InterPro" id="IPR036188">
    <property type="entry name" value="FAD/NAD-bd_sf"/>
</dbReference>
<evidence type="ECO:0000256" key="2">
    <source>
        <dbReference type="ARBA" id="ARBA00022630"/>
    </source>
</evidence>
<dbReference type="GO" id="GO:0004502">
    <property type="term" value="F:kynurenine 3-monooxygenase activity"/>
    <property type="evidence" value="ECO:0007669"/>
    <property type="project" value="TreeGrafter"/>
</dbReference>
<keyword evidence="2" id="KW-0285">Flavoprotein</keyword>
<evidence type="ECO:0000256" key="3">
    <source>
        <dbReference type="ARBA" id="ARBA00022827"/>
    </source>
</evidence>
<dbReference type="AlphaFoldDB" id="A0A3M7QRG2"/>
<keyword evidence="5" id="KW-0560">Oxidoreductase</keyword>
<evidence type="ECO:0000313" key="9">
    <source>
        <dbReference type="Proteomes" id="UP000276133"/>
    </source>
</evidence>
<evidence type="ECO:0000256" key="1">
    <source>
        <dbReference type="ARBA" id="ARBA00001974"/>
    </source>
</evidence>
<dbReference type="PANTHER" id="PTHR46028:SF2">
    <property type="entry name" value="KYNURENINE 3-MONOOXYGENASE"/>
    <property type="match status" value="1"/>
</dbReference>
<keyword evidence="6 8" id="KW-0503">Monooxygenase</keyword>
<name>A0A3M7QRG2_BRAPC</name>
<accession>A0A3M7QRG2</accession>
<reference evidence="8 9" key="1">
    <citation type="journal article" date="2018" name="Sci. Rep.">
        <title>Genomic signatures of local adaptation to the degree of environmental predictability in rotifers.</title>
        <authorList>
            <person name="Franch-Gras L."/>
            <person name="Hahn C."/>
            <person name="Garcia-Roger E.M."/>
            <person name="Carmona M.J."/>
            <person name="Serra M."/>
            <person name="Gomez A."/>
        </authorList>
    </citation>
    <scope>NUCLEOTIDE SEQUENCE [LARGE SCALE GENOMIC DNA]</scope>
    <source>
        <strain evidence="8">HYR1</strain>
    </source>
</reference>
<dbReference type="PANTHER" id="PTHR46028">
    <property type="entry name" value="KYNURENINE 3-MONOOXYGENASE"/>
    <property type="match status" value="1"/>
</dbReference>
<protein>
    <submittedName>
        <fullName evidence="8">Kynurenine 3-monooxygenase isoform X2</fullName>
    </submittedName>
</protein>
<organism evidence="8 9">
    <name type="scientific">Brachionus plicatilis</name>
    <name type="common">Marine rotifer</name>
    <name type="synonym">Brachionus muelleri</name>
    <dbReference type="NCBI Taxonomy" id="10195"/>
    <lineage>
        <taxon>Eukaryota</taxon>
        <taxon>Metazoa</taxon>
        <taxon>Spiralia</taxon>
        <taxon>Gnathifera</taxon>
        <taxon>Rotifera</taxon>
        <taxon>Eurotatoria</taxon>
        <taxon>Monogononta</taxon>
        <taxon>Pseudotrocha</taxon>
        <taxon>Ploima</taxon>
        <taxon>Brachionidae</taxon>
        <taxon>Brachionus</taxon>
    </lineage>
</organism>
<dbReference type="SUPFAM" id="SSF51905">
    <property type="entry name" value="FAD/NAD(P)-binding domain"/>
    <property type="match status" value="1"/>
</dbReference>
<keyword evidence="4" id="KW-0521">NADP</keyword>
<evidence type="ECO:0000313" key="8">
    <source>
        <dbReference type="EMBL" id="RNA13912.1"/>
    </source>
</evidence>
<feature type="domain" description="FAD-binding" evidence="7">
    <location>
        <begin position="5"/>
        <end position="351"/>
    </location>
</feature>
<dbReference type="Proteomes" id="UP000276133">
    <property type="component" value="Unassembled WGS sequence"/>
</dbReference>
<dbReference type="GO" id="GO:0070189">
    <property type="term" value="P:kynurenine metabolic process"/>
    <property type="evidence" value="ECO:0007669"/>
    <property type="project" value="TreeGrafter"/>
</dbReference>
<dbReference type="PRINTS" id="PR00420">
    <property type="entry name" value="RNGMNOXGNASE"/>
</dbReference>
<comment type="cofactor">
    <cofactor evidence="1">
        <name>FAD</name>
        <dbReference type="ChEBI" id="CHEBI:57692"/>
    </cofactor>
</comment>
<evidence type="ECO:0000256" key="5">
    <source>
        <dbReference type="ARBA" id="ARBA00023002"/>
    </source>
</evidence>
<sequence length="420" mass="47094">MNDLILIVGGGPAGYGSALAFHNNGYKNIVVVEGRPDMNFDLENSYPVGLNVRGKNSMKYLFQKSDLAKELDNLGLRVDEWKIIVGPNINVANFQSGLVFGTSRAEVTQILYQETQRRNGDIKILFDHKAKSCDMNKREVLCVNKAREEIIFKPKCLVAADGYRSKIRESLVSQDSSLKVQQWPWLLKFRVLLSDVEPKTDLNPHIHYIQNQIYTSKFANGRWSAGISIKDNAPDFLSSTDSSNSNVEALRQYLKKLFPKCLDLFSSEELKRYFSRSTFSGAVVKVSKLVIGDWAVLLGDAAHSAFPATGEGINSAVEDCMILQKSLEKTSSLEEGLKLFNTERIADANALSDLAYAATRPTFKGSIQMMMLGLFKKFTGPSKEDLLFGKESAFTKRYSEIVEHWKQQTNWLGGPNFPKE</sequence>
<dbReference type="GO" id="GO:0071949">
    <property type="term" value="F:FAD binding"/>
    <property type="evidence" value="ECO:0007669"/>
    <property type="project" value="InterPro"/>
</dbReference>
<dbReference type="OrthoDB" id="10053569at2759"/>
<gene>
    <name evidence="8" type="ORF">BpHYR1_016098</name>
</gene>
<comment type="caution">
    <text evidence="8">The sequence shown here is derived from an EMBL/GenBank/DDBJ whole genome shotgun (WGS) entry which is preliminary data.</text>
</comment>